<dbReference type="EC" id="4.2.2.29" evidence="7"/>
<sequence length="542" mass="60776">MPKSETFKEKILRELEEAKEKQVAEELDLKSPLNDSKTDDSSLLNEFKPLDSQNHKTEKVDTSQFSNMPEESFSERTETPKTPTEPLNSQNDLSEVPTELTDEIIGFNRDDNADTIVLSKAAIEKHIENEDISSLESEPSIDTDTIELSDSYQTMKEDEALSRRSRKKTNKIASKISLLLGTIILVLLLATAFFGYRYVTSAIEPLDRNSTEFIQVEIPEGSGNKLIGQVLEQSGVIKNGMIFNYYTKFRNYGNFQSGYYNLQKSMSLDEIAQALQEGGTAEPVNPVLGKILVLEGYTIKQISEAVTINSESENKKGKTPYTSDDFLKVVTDEAFITRMKETYPRLLESLPEANAVKYRLEGYLFPATYNYSEDTTMENIVEEMIATMDSNLSPYYDTIASQGLTVNQLLSLASLVEKEGSTDDDRKNIAGVFYNRWNIGMPLQSNIAILYAMDKLGEKTTLSEDAKINTDIDSPYNIYKEVGLTPGPVDSPSLSAIKATIMPAQTDYLYFVADVTTGQVYYATTFEEHSANVEKYVNSQLQ</sequence>
<comment type="similarity">
    <text evidence="7">Belongs to the transglycosylase MltG family.</text>
</comment>
<keyword evidence="5 7" id="KW-0456">Lyase</keyword>
<keyword evidence="10" id="KW-1185">Reference proteome</keyword>
<comment type="subcellular location">
    <subcellularLocation>
        <location evidence="7">Cell membrane</location>
        <topology evidence="7">Single-pass membrane protein</topology>
    </subcellularLocation>
</comment>
<feature type="site" description="Important for catalytic activity" evidence="7">
    <location>
        <position position="419"/>
    </location>
</feature>
<evidence type="ECO:0000256" key="8">
    <source>
        <dbReference type="SAM" id="MobiDB-lite"/>
    </source>
</evidence>
<evidence type="ECO:0000313" key="9">
    <source>
        <dbReference type="EMBL" id="MBJ8326097.1"/>
    </source>
</evidence>
<comment type="function">
    <text evidence="7">Functions as a peptidoglycan terminase that cleaves nascent peptidoglycan strands endolytically to terminate their elongation.</text>
</comment>
<gene>
    <name evidence="7 9" type="primary">mltG</name>
    <name evidence="9" type="ORF">JHK62_05360</name>
</gene>
<evidence type="ECO:0000256" key="6">
    <source>
        <dbReference type="ARBA" id="ARBA00023316"/>
    </source>
</evidence>
<keyword evidence="2 7" id="KW-0812">Transmembrane</keyword>
<dbReference type="InterPro" id="IPR003770">
    <property type="entry name" value="MLTG-like"/>
</dbReference>
<evidence type="ECO:0000256" key="3">
    <source>
        <dbReference type="ARBA" id="ARBA00022989"/>
    </source>
</evidence>
<dbReference type="Proteomes" id="UP000653045">
    <property type="component" value="Unassembled WGS sequence"/>
</dbReference>
<protein>
    <recommendedName>
        <fullName evidence="7">Endolytic murein transglycosylase</fullName>
        <ecNumber evidence="7">4.2.2.29</ecNumber>
    </recommendedName>
    <alternativeName>
        <fullName evidence="7">Peptidoglycan lytic transglycosylase</fullName>
    </alternativeName>
    <alternativeName>
        <fullName evidence="7">Peptidoglycan polymerization terminase</fullName>
    </alternativeName>
</protein>
<dbReference type="Pfam" id="PF02618">
    <property type="entry name" value="YceG"/>
    <property type="match status" value="1"/>
</dbReference>
<dbReference type="Gene3D" id="3.30.1490.480">
    <property type="entry name" value="Endolytic murein transglycosylase"/>
    <property type="match status" value="1"/>
</dbReference>
<evidence type="ECO:0000313" key="10">
    <source>
        <dbReference type="Proteomes" id="UP000653045"/>
    </source>
</evidence>
<dbReference type="PANTHER" id="PTHR30518:SF2">
    <property type="entry name" value="ENDOLYTIC MUREIN TRANSGLYCOSYLASE"/>
    <property type="match status" value="1"/>
</dbReference>
<dbReference type="EMBL" id="JAENBO010000003">
    <property type="protein sequence ID" value="MBJ8326097.1"/>
    <property type="molecule type" value="Genomic_DNA"/>
</dbReference>
<accession>A0ABS0ZJG1</accession>
<name>A0ABS0ZJG1_9STRE</name>
<feature type="compositionally biased region" description="Basic and acidic residues" evidence="8">
    <location>
        <begin position="19"/>
        <end position="29"/>
    </location>
</feature>
<feature type="transmembrane region" description="Helical" evidence="7">
    <location>
        <begin position="172"/>
        <end position="196"/>
    </location>
</feature>
<keyword evidence="1 7" id="KW-1003">Cell membrane</keyword>
<keyword evidence="3 7" id="KW-1133">Transmembrane helix</keyword>
<dbReference type="NCBIfam" id="TIGR00247">
    <property type="entry name" value="endolytic transglycosylase MltG"/>
    <property type="match status" value="1"/>
</dbReference>
<feature type="region of interest" description="Disordered" evidence="8">
    <location>
        <begin position="19"/>
        <end position="92"/>
    </location>
</feature>
<evidence type="ECO:0000256" key="7">
    <source>
        <dbReference type="HAMAP-Rule" id="MF_02065"/>
    </source>
</evidence>
<dbReference type="Gene3D" id="3.30.160.60">
    <property type="entry name" value="Classic Zinc Finger"/>
    <property type="match status" value="1"/>
</dbReference>
<comment type="caution">
    <text evidence="9">The sequence shown here is derived from an EMBL/GenBank/DDBJ whole genome shotgun (WGS) entry which is preliminary data.</text>
</comment>
<dbReference type="PANTHER" id="PTHR30518">
    <property type="entry name" value="ENDOLYTIC MUREIN TRANSGLYCOSYLASE"/>
    <property type="match status" value="1"/>
</dbReference>
<evidence type="ECO:0000256" key="4">
    <source>
        <dbReference type="ARBA" id="ARBA00023136"/>
    </source>
</evidence>
<proteinExistence type="inferred from homology"/>
<dbReference type="HAMAP" id="MF_02065">
    <property type="entry name" value="MltG"/>
    <property type="match status" value="1"/>
</dbReference>
<evidence type="ECO:0000256" key="1">
    <source>
        <dbReference type="ARBA" id="ARBA00022475"/>
    </source>
</evidence>
<dbReference type="CDD" id="cd08010">
    <property type="entry name" value="MltG_like"/>
    <property type="match status" value="1"/>
</dbReference>
<organism evidence="9 10">
    <name type="scientific">Streptococcus pacificus</name>
    <dbReference type="NCBI Taxonomy" id="2740577"/>
    <lineage>
        <taxon>Bacteria</taxon>
        <taxon>Bacillati</taxon>
        <taxon>Bacillota</taxon>
        <taxon>Bacilli</taxon>
        <taxon>Lactobacillales</taxon>
        <taxon>Streptococcaceae</taxon>
        <taxon>Streptococcus</taxon>
    </lineage>
</organism>
<evidence type="ECO:0000256" key="2">
    <source>
        <dbReference type="ARBA" id="ARBA00022692"/>
    </source>
</evidence>
<keyword evidence="6 7" id="KW-0961">Cell wall biogenesis/degradation</keyword>
<reference evidence="9 10" key="1">
    <citation type="journal article" date="2021" name="Int. J. Syst. Evol. Microbiol.">
        <title>Streptococcus vicugnae sp. nov., isolated from faeces of alpacas (Vicugna pacos) and cattle (Bos taurus), Streptococcus zalophi sp. nov., and Streptococcus pacificus sp. nov., isolated from respiratory tract of California sea lions (Zalophus californianus).</title>
        <authorList>
            <person name="Volokhov D.V."/>
            <person name="Zagorodnyaya T.A."/>
            <person name="Shen Z."/>
            <person name="Blom J."/>
            <person name="Furtak V.A."/>
            <person name="Eisenberg T."/>
            <person name="Fan P."/>
            <person name="Jeong K.C."/>
            <person name="Gao Y."/>
            <person name="Zhang S."/>
            <person name="Amselle M."/>
        </authorList>
    </citation>
    <scope>NUCLEOTIDE SEQUENCE [LARGE SCALE GENOMIC DNA]</scope>
    <source>
        <strain evidence="9 10">CSL7591</strain>
    </source>
</reference>
<evidence type="ECO:0000256" key="5">
    <source>
        <dbReference type="ARBA" id="ARBA00023239"/>
    </source>
</evidence>
<keyword evidence="4 7" id="KW-0472">Membrane</keyword>
<comment type="catalytic activity">
    <reaction evidence="7">
        <text>a peptidoglycan chain = a peptidoglycan chain with N-acetyl-1,6-anhydromuramyl-[peptide] at the reducing end + a peptidoglycan chain with N-acetylglucosamine at the non-reducing end.</text>
        <dbReference type="EC" id="4.2.2.29"/>
    </reaction>
</comment>